<sequence>MEQKTKIKKVISEEKNITKEASNVVEEKLEMNEVVVKGKKNQKEEVEKFYLDPIKMIYMWPAVARIKSKAKKIIKKNRKVPGTYSEEYCYNWVKKVVNRLMYVSNIDIKVEGIENWLDKGVVLVPNHQSNIDPLVLLAINDFSLQQPLAFIAKKELWESKSMKNFVRLIDCVPLDRNNPRSALEAFKDAKELVVDYKRSLVIFPEGTRSGSQEVGKFHSASLKVAQMANAPVVPVSIINSYKATKENRDKNSKRLVIKVIFGKPIMGTKHISLKTEDLTKNVRKEVIANLQEWKNKEPSMELRKPKKEKKVAKKSKEKKSLKDLFKIVD</sequence>
<evidence type="ECO:0000313" key="9">
    <source>
        <dbReference type="Proteomes" id="UP000232230"/>
    </source>
</evidence>
<dbReference type="CDD" id="cd07989">
    <property type="entry name" value="LPLAT_AGPAT-like"/>
    <property type="match status" value="1"/>
</dbReference>
<evidence type="ECO:0000259" key="7">
    <source>
        <dbReference type="SMART" id="SM00563"/>
    </source>
</evidence>
<keyword evidence="2" id="KW-0444">Lipid biosynthesis</keyword>
<keyword evidence="5 8" id="KW-0012">Acyltransferase</keyword>
<evidence type="ECO:0000313" key="8">
    <source>
        <dbReference type="EMBL" id="ATZ18680.1"/>
    </source>
</evidence>
<dbReference type="GO" id="GO:0006654">
    <property type="term" value="P:phosphatidic acid biosynthetic process"/>
    <property type="evidence" value="ECO:0007669"/>
    <property type="project" value="TreeGrafter"/>
</dbReference>
<evidence type="ECO:0000256" key="6">
    <source>
        <dbReference type="SAM" id="MobiDB-lite"/>
    </source>
</evidence>
<dbReference type="PANTHER" id="PTHR10434:SF64">
    <property type="entry name" value="1-ACYL-SN-GLYCEROL-3-PHOSPHATE ACYLTRANSFERASE-RELATED"/>
    <property type="match status" value="1"/>
</dbReference>
<evidence type="ECO:0000256" key="3">
    <source>
        <dbReference type="ARBA" id="ARBA00022679"/>
    </source>
</evidence>
<dbReference type="KEGG" id="esx:ESOMN_v1c02980"/>
<comment type="pathway">
    <text evidence="1">Lipid metabolism.</text>
</comment>
<dbReference type="Proteomes" id="UP000232230">
    <property type="component" value="Chromosome"/>
</dbReference>
<dbReference type="InterPro" id="IPR002123">
    <property type="entry name" value="Plipid/glycerol_acylTrfase"/>
</dbReference>
<gene>
    <name evidence="8" type="primary">plsC</name>
    <name evidence="8" type="ORF">ESOMN_v1c02980</name>
</gene>
<feature type="region of interest" description="Disordered" evidence="6">
    <location>
        <begin position="296"/>
        <end position="318"/>
    </location>
</feature>
<accession>A0A2K8NXY2</accession>
<dbReference type="EMBL" id="CP024965">
    <property type="protein sequence ID" value="ATZ18680.1"/>
    <property type="molecule type" value="Genomic_DNA"/>
</dbReference>
<name>A0A2K8NXY2_9MOLU</name>
<feature type="compositionally biased region" description="Basic residues" evidence="6">
    <location>
        <begin position="304"/>
        <end position="317"/>
    </location>
</feature>
<dbReference type="SUPFAM" id="SSF69593">
    <property type="entry name" value="Glycerol-3-phosphate (1)-acyltransferase"/>
    <property type="match status" value="1"/>
</dbReference>
<keyword evidence="4" id="KW-0443">Lipid metabolism</keyword>
<organism evidence="8 9">
    <name type="scientific">Williamsoniiplasma somnilux</name>
    <dbReference type="NCBI Taxonomy" id="215578"/>
    <lineage>
        <taxon>Bacteria</taxon>
        <taxon>Bacillati</taxon>
        <taxon>Mycoplasmatota</taxon>
        <taxon>Mollicutes</taxon>
        <taxon>Entomoplasmatales</taxon>
        <taxon>Williamsoniiplasma</taxon>
    </lineage>
</organism>
<reference evidence="8 9" key="1">
    <citation type="submission" date="2017-11" db="EMBL/GenBank/DDBJ databases">
        <title>Genome sequence of Entomoplasma somnilux PYAN-1 (ATCC 49194).</title>
        <authorList>
            <person name="Lo W.-S."/>
            <person name="Gasparich G.E."/>
            <person name="Kuo C.-H."/>
        </authorList>
    </citation>
    <scope>NUCLEOTIDE SEQUENCE [LARGE SCALE GENOMIC DNA]</scope>
    <source>
        <strain evidence="8 9">PYAN-1</strain>
    </source>
</reference>
<evidence type="ECO:0000256" key="5">
    <source>
        <dbReference type="ARBA" id="ARBA00023315"/>
    </source>
</evidence>
<dbReference type="SMART" id="SM00563">
    <property type="entry name" value="PlsC"/>
    <property type="match status" value="1"/>
</dbReference>
<keyword evidence="3 8" id="KW-0808">Transferase</keyword>
<keyword evidence="9" id="KW-1185">Reference proteome</keyword>
<dbReference type="RefSeq" id="WP_198511465.1">
    <property type="nucleotide sequence ID" value="NZ_CP024965.1"/>
</dbReference>
<dbReference type="AlphaFoldDB" id="A0A2K8NXY2"/>
<feature type="domain" description="Phospholipid/glycerol acyltransferase" evidence="7">
    <location>
        <begin position="121"/>
        <end position="240"/>
    </location>
</feature>
<protein>
    <submittedName>
        <fullName evidence="8">1-acyl-sn-glycerol-3-phosphate acyltransferase</fullName>
    </submittedName>
</protein>
<dbReference type="Pfam" id="PF01553">
    <property type="entry name" value="Acyltransferase"/>
    <property type="match status" value="1"/>
</dbReference>
<dbReference type="PANTHER" id="PTHR10434">
    <property type="entry name" value="1-ACYL-SN-GLYCEROL-3-PHOSPHATE ACYLTRANSFERASE"/>
    <property type="match status" value="1"/>
</dbReference>
<dbReference type="GO" id="GO:0003841">
    <property type="term" value="F:1-acylglycerol-3-phosphate O-acyltransferase activity"/>
    <property type="evidence" value="ECO:0007669"/>
    <property type="project" value="TreeGrafter"/>
</dbReference>
<evidence type="ECO:0000256" key="4">
    <source>
        <dbReference type="ARBA" id="ARBA00023098"/>
    </source>
</evidence>
<evidence type="ECO:0000256" key="1">
    <source>
        <dbReference type="ARBA" id="ARBA00005189"/>
    </source>
</evidence>
<evidence type="ECO:0000256" key="2">
    <source>
        <dbReference type="ARBA" id="ARBA00022516"/>
    </source>
</evidence>
<proteinExistence type="predicted"/>